<keyword evidence="5 8" id="KW-0812">Transmembrane</keyword>
<comment type="caution">
    <text evidence="9">The sequence shown here is derived from an EMBL/GenBank/DDBJ whole genome shotgun (WGS) entry which is preliminary data.</text>
</comment>
<dbReference type="AlphaFoldDB" id="A0A2W5U1C5"/>
<evidence type="ECO:0000256" key="5">
    <source>
        <dbReference type="ARBA" id="ARBA00022692"/>
    </source>
</evidence>
<evidence type="ECO:0000256" key="1">
    <source>
        <dbReference type="ARBA" id="ARBA00004651"/>
    </source>
</evidence>
<evidence type="ECO:0000256" key="3">
    <source>
        <dbReference type="ARBA" id="ARBA00022448"/>
    </source>
</evidence>
<sequence>MSGTILSAALTYAQIALALAACLACLRTLRGPRAQDRVLGIDTLYVTTMLLFVVTGLRMNTLYFFEGALVIGVLGFVATVALAKFLIRGEVIE</sequence>
<dbReference type="NCBIfam" id="NF004812">
    <property type="entry name" value="PRK06161.1"/>
    <property type="match status" value="1"/>
</dbReference>
<organism evidence="9 10">
    <name type="scientific">Cereibacter sphaeroides</name>
    <name type="common">Rhodobacter sphaeroides</name>
    <dbReference type="NCBI Taxonomy" id="1063"/>
    <lineage>
        <taxon>Bacteria</taxon>
        <taxon>Pseudomonadati</taxon>
        <taxon>Pseudomonadota</taxon>
        <taxon>Alphaproteobacteria</taxon>
        <taxon>Rhodobacterales</taxon>
        <taxon>Paracoccaceae</taxon>
        <taxon>Cereibacter</taxon>
    </lineage>
</organism>
<evidence type="ECO:0000256" key="8">
    <source>
        <dbReference type="SAM" id="Phobius"/>
    </source>
</evidence>
<gene>
    <name evidence="9" type="ORF">DI533_15750</name>
</gene>
<dbReference type="GO" id="GO:0015385">
    <property type="term" value="F:sodium:proton antiporter activity"/>
    <property type="evidence" value="ECO:0007669"/>
    <property type="project" value="TreeGrafter"/>
</dbReference>
<keyword evidence="6 8" id="KW-1133">Transmembrane helix</keyword>
<evidence type="ECO:0000256" key="6">
    <source>
        <dbReference type="ARBA" id="ARBA00022989"/>
    </source>
</evidence>
<evidence type="ECO:0000256" key="2">
    <source>
        <dbReference type="ARBA" id="ARBA00009212"/>
    </source>
</evidence>
<evidence type="ECO:0000313" key="10">
    <source>
        <dbReference type="Proteomes" id="UP000248975"/>
    </source>
</evidence>
<evidence type="ECO:0000313" key="9">
    <source>
        <dbReference type="EMBL" id="PZQ97003.1"/>
    </source>
</evidence>
<reference evidence="9 10" key="1">
    <citation type="submission" date="2017-08" db="EMBL/GenBank/DDBJ databases">
        <title>Infants hospitalized years apart are colonized by the same room-sourced microbial strains.</title>
        <authorList>
            <person name="Brooks B."/>
            <person name="Olm M.R."/>
            <person name="Firek B.A."/>
            <person name="Baker R."/>
            <person name="Thomas B.C."/>
            <person name="Morowitz M.J."/>
            <person name="Banfield J.F."/>
        </authorList>
    </citation>
    <scope>NUCLEOTIDE SEQUENCE [LARGE SCALE GENOMIC DNA]</scope>
    <source>
        <strain evidence="9">S2_003_000_R2_11</strain>
    </source>
</reference>
<protein>
    <submittedName>
        <fullName evidence="9">K+/H+ antiporter subunit F</fullName>
    </submittedName>
</protein>
<dbReference type="InterPro" id="IPR007208">
    <property type="entry name" value="MrpF/PhaF-like"/>
</dbReference>
<accession>A0A2W5U1C5</accession>
<dbReference type="Proteomes" id="UP000248975">
    <property type="component" value="Unassembled WGS sequence"/>
</dbReference>
<feature type="transmembrane region" description="Helical" evidence="8">
    <location>
        <begin position="6"/>
        <end position="26"/>
    </location>
</feature>
<keyword evidence="7 8" id="KW-0472">Membrane</keyword>
<keyword evidence="3" id="KW-0813">Transport</keyword>
<feature type="transmembrane region" description="Helical" evidence="8">
    <location>
        <begin position="38"/>
        <end position="57"/>
    </location>
</feature>
<feature type="transmembrane region" description="Helical" evidence="8">
    <location>
        <begin position="63"/>
        <end position="87"/>
    </location>
</feature>
<comment type="subcellular location">
    <subcellularLocation>
        <location evidence="1">Cell membrane</location>
        <topology evidence="1">Multi-pass membrane protein</topology>
    </subcellularLocation>
</comment>
<evidence type="ECO:0000256" key="7">
    <source>
        <dbReference type="ARBA" id="ARBA00023136"/>
    </source>
</evidence>
<keyword evidence="4" id="KW-1003">Cell membrane</keyword>
<evidence type="ECO:0000256" key="4">
    <source>
        <dbReference type="ARBA" id="ARBA00022475"/>
    </source>
</evidence>
<dbReference type="GO" id="GO:0005886">
    <property type="term" value="C:plasma membrane"/>
    <property type="evidence" value="ECO:0007669"/>
    <property type="project" value="UniProtKB-SubCell"/>
</dbReference>
<dbReference type="PANTHER" id="PTHR34702">
    <property type="entry name" value="NA(+)/H(+) ANTIPORTER SUBUNIT F1"/>
    <property type="match status" value="1"/>
</dbReference>
<dbReference type="PANTHER" id="PTHR34702:SF1">
    <property type="entry name" value="NA(+)_H(+) ANTIPORTER SUBUNIT F"/>
    <property type="match status" value="1"/>
</dbReference>
<dbReference type="Pfam" id="PF04066">
    <property type="entry name" value="MrpF_PhaF"/>
    <property type="match status" value="1"/>
</dbReference>
<proteinExistence type="inferred from homology"/>
<comment type="similarity">
    <text evidence="2">Belongs to the CPA3 antiporters (TC 2.A.63) subunit F family.</text>
</comment>
<name>A0A2W5U1C5_CERSP</name>
<dbReference type="EMBL" id="QFQS01000003">
    <property type="protein sequence ID" value="PZQ97003.1"/>
    <property type="molecule type" value="Genomic_DNA"/>
</dbReference>